<dbReference type="InterPro" id="IPR000315">
    <property type="entry name" value="Znf_B-box"/>
</dbReference>
<organism evidence="4 5">
    <name type="scientific">Mya arenaria</name>
    <name type="common">Soft-shell clam</name>
    <dbReference type="NCBI Taxonomy" id="6604"/>
    <lineage>
        <taxon>Eukaryota</taxon>
        <taxon>Metazoa</taxon>
        <taxon>Spiralia</taxon>
        <taxon>Lophotrochozoa</taxon>
        <taxon>Mollusca</taxon>
        <taxon>Bivalvia</taxon>
        <taxon>Autobranchia</taxon>
        <taxon>Heteroconchia</taxon>
        <taxon>Euheterodonta</taxon>
        <taxon>Imparidentia</taxon>
        <taxon>Neoheterodontei</taxon>
        <taxon>Myida</taxon>
        <taxon>Myoidea</taxon>
        <taxon>Myidae</taxon>
        <taxon>Mya</taxon>
    </lineage>
</organism>
<gene>
    <name evidence="4" type="ORF">MAR_029980</name>
</gene>
<dbReference type="PANTHER" id="PTHR25462">
    <property type="entry name" value="BONUS, ISOFORM C-RELATED"/>
    <property type="match status" value="1"/>
</dbReference>
<evidence type="ECO:0000313" key="5">
    <source>
        <dbReference type="Proteomes" id="UP001164746"/>
    </source>
</evidence>
<keyword evidence="1" id="KW-0479">Metal-binding</keyword>
<evidence type="ECO:0000259" key="3">
    <source>
        <dbReference type="PROSITE" id="PS50119"/>
    </source>
</evidence>
<dbReference type="Proteomes" id="UP001164746">
    <property type="component" value="Chromosome 2"/>
</dbReference>
<keyword evidence="2" id="KW-0175">Coiled coil</keyword>
<keyword evidence="5" id="KW-1185">Reference proteome</keyword>
<evidence type="ECO:0000256" key="2">
    <source>
        <dbReference type="SAM" id="Coils"/>
    </source>
</evidence>
<reference evidence="4" key="1">
    <citation type="submission" date="2022-11" db="EMBL/GenBank/DDBJ databases">
        <title>Centuries of genome instability and evolution in soft-shell clam transmissible cancer (bioRxiv).</title>
        <authorList>
            <person name="Hart S.F.M."/>
            <person name="Yonemitsu M.A."/>
            <person name="Giersch R.M."/>
            <person name="Beal B.F."/>
            <person name="Arriagada G."/>
            <person name="Davis B.W."/>
            <person name="Ostrander E.A."/>
            <person name="Goff S.P."/>
            <person name="Metzger M.J."/>
        </authorList>
    </citation>
    <scope>NUCLEOTIDE SEQUENCE</scope>
    <source>
        <strain evidence="4">MELC-2E11</strain>
        <tissue evidence="4">Siphon/mantle</tissue>
    </source>
</reference>
<proteinExistence type="predicted"/>
<dbReference type="CDD" id="cd19757">
    <property type="entry name" value="Bbox1"/>
    <property type="match status" value="1"/>
</dbReference>
<keyword evidence="1" id="KW-0862">Zinc</keyword>
<protein>
    <recommendedName>
        <fullName evidence="3">B box-type domain-containing protein</fullName>
    </recommendedName>
</protein>
<accession>A0ABY7DKS6</accession>
<dbReference type="Gene3D" id="3.30.160.60">
    <property type="entry name" value="Classic Zinc Finger"/>
    <property type="match status" value="1"/>
</dbReference>
<sequence>MELTGAKSLTHSVLNASDGLIHDFECSLCLEDNVNTEAKFFCKNCSKGYCVTCVIHHNKLFKKHAVLGRNDVDKWVGQGNALETCDLHPTKVIEMVCEDHMELCCSICVSLNHRMCHSISLVENLAKGIHELADFKQLPANVSKLTSSLNQVIQDMKKKQQLLKTSGKSTLKEIKALRDTLNQLLEELERKTVEQMDSVLADLDETIQKDIDSCTNIHGQLKAFLDNVQSQDKGSEPSVYIGYRKCQDKMADAKKQLHEMAIKAEMTVSFQPDNHVVEILTDMLTLGNIQADTAKDARNQSTLIDHCCNSIRHHEGQLYVGSYTALYLYTVAGQLIKVFLHNGLRGFGDTSIFIVLLLGQNVFPDATWHLQENTIPWDTLNANESRQTLIFTKDMGNKLKTSALYARAVCPSKGTWAGLRSGGICEGFRLLTTSPSPNNPLQLVKRGKPIQSPVFFPPALSSPSLGECYKSSDDLNQDKQLVLSVCSVISHDTILRDRPTDRQTDRHRGASDLDSYTKVPDLDAIDYNIDVFSLACDNNNVILEFHEIQTAVVL</sequence>
<feature type="domain" description="B box-type" evidence="3">
    <location>
        <begin position="24"/>
        <end position="69"/>
    </location>
</feature>
<name>A0ABY7DKS6_MYAAR</name>
<feature type="non-terminal residue" evidence="4">
    <location>
        <position position="1"/>
    </location>
</feature>
<evidence type="ECO:0000313" key="4">
    <source>
        <dbReference type="EMBL" id="WAQ97290.1"/>
    </source>
</evidence>
<dbReference type="PROSITE" id="PS50119">
    <property type="entry name" value="ZF_BBOX"/>
    <property type="match status" value="1"/>
</dbReference>
<evidence type="ECO:0000256" key="1">
    <source>
        <dbReference type="PROSITE-ProRule" id="PRU00024"/>
    </source>
</evidence>
<dbReference type="EMBL" id="CP111013">
    <property type="protein sequence ID" value="WAQ97290.1"/>
    <property type="molecule type" value="Genomic_DNA"/>
</dbReference>
<keyword evidence="1" id="KW-0863">Zinc-finger</keyword>
<dbReference type="PANTHER" id="PTHR25462:SF296">
    <property type="entry name" value="MEIOTIC P26, ISOFORM F"/>
    <property type="match status" value="1"/>
</dbReference>
<feature type="coiled-coil region" evidence="2">
    <location>
        <begin position="167"/>
        <end position="198"/>
    </location>
</feature>
<dbReference type="InterPro" id="IPR047153">
    <property type="entry name" value="TRIM45/56/19-like"/>
</dbReference>
<dbReference type="CDD" id="cd19756">
    <property type="entry name" value="Bbox2"/>
    <property type="match status" value="1"/>
</dbReference>